<keyword evidence="6" id="KW-1185">Reference proteome</keyword>
<feature type="binding site" evidence="4">
    <location>
        <position position="217"/>
    </location>
    <ligand>
        <name>molybdate</name>
        <dbReference type="ChEBI" id="CHEBI:36264"/>
    </ligand>
</feature>
<feature type="binding site" evidence="4">
    <location>
        <position position="199"/>
    </location>
    <ligand>
        <name>molybdate</name>
        <dbReference type="ChEBI" id="CHEBI:36264"/>
    </ligand>
</feature>
<feature type="binding site" evidence="4">
    <location>
        <position position="94"/>
    </location>
    <ligand>
        <name>molybdate</name>
        <dbReference type="ChEBI" id="CHEBI:36264"/>
    </ligand>
</feature>
<reference evidence="6" key="1">
    <citation type="submission" date="2017-11" db="EMBL/GenBank/DDBJ databases">
        <title>Otitis media/interna in a cat caused by the recently described species Corynebacterium provencense.</title>
        <authorList>
            <person name="Kittl S."/>
            <person name="Brodard I."/>
            <person name="Rychener L."/>
            <person name="Jores J."/>
            <person name="Roosje P."/>
            <person name="Gobeli Brawand S."/>
        </authorList>
    </citation>
    <scope>NUCLEOTIDE SEQUENCE [LARGE SCALE GENOMIC DNA]</scope>
    <source>
        <strain evidence="6">17KM38</strain>
    </source>
</reference>
<dbReference type="GO" id="GO:0046872">
    <property type="term" value="F:metal ion binding"/>
    <property type="evidence" value="ECO:0007669"/>
    <property type="project" value="UniProtKB-KW"/>
</dbReference>
<evidence type="ECO:0000313" key="5">
    <source>
        <dbReference type="EMBL" id="AWT25433.1"/>
    </source>
</evidence>
<dbReference type="SUPFAM" id="SSF53850">
    <property type="entry name" value="Periplasmic binding protein-like II"/>
    <property type="match status" value="1"/>
</dbReference>
<comment type="similarity">
    <text evidence="1">Belongs to the bacterial solute-binding protein ModA family.</text>
</comment>
<evidence type="ECO:0000256" key="2">
    <source>
        <dbReference type="ARBA" id="ARBA00022723"/>
    </source>
</evidence>
<name>A0A2Z3YVD9_9CORY</name>
<accession>A0A2Z3YVD9</accession>
<evidence type="ECO:0000256" key="3">
    <source>
        <dbReference type="ARBA" id="ARBA00022729"/>
    </source>
</evidence>
<evidence type="ECO:0000313" key="6">
    <source>
        <dbReference type="Proteomes" id="UP000247696"/>
    </source>
</evidence>
<dbReference type="EMBL" id="CP024988">
    <property type="protein sequence ID" value="AWT25433.1"/>
    <property type="molecule type" value="Genomic_DNA"/>
</dbReference>
<dbReference type="PANTHER" id="PTHR30632:SF0">
    <property type="entry name" value="SULFATE-BINDING PROTEIN"/>
    <property type="match status" value="1"/>
</dbReference>
<proteinExistence type="inferred from homology"/>
<dbReference type="Proteomes" id="UP000247696">
    <property type="component" value="Chromosome"/>
</dbReference>
<protein>
    <submittedName>
        <fullName evidence="5">Molybdate-binding protein</fullName>
    </submittedName>
</protein>
<keyword evidence="3" id="KW-0732">Signal</keyword>
<dbReference type="PROSITE" id="PS51257">
    <property type="entry name" value="PROKAR_LIPOPROTEIN"/>
    <property type="match status" value="1"/>
</dbReference>
<keyword evidence="4" id="KW-0500">Molybdenum</keyword>
<dbReference type="InterPro" id="IPR050682">
    <property type="entry name" value="ModA/WtpA"/>
</dbReference>
<dbReference type="Pfam" id="PF13531">
    <property type="entry name" value="SBP_bac_11"/>
    <property type="match status" value="1"/>
</dbReference>
<dbReference type="Gene3D" id="3.40.190.10">
    <property type="entry name" value="Periplasmic binding protein-like II"/>
    <property type="match status" value="2"/>
</dbReference>
<dbReference type="OrthoDB" id="9785015at2"/>
<sequence length="286" mass="29937">MFRSVAFRSVRLPRIAAVVVALCAAVVLLLSGCTNSQRDSSGTSPASAAQDGQEDAAVTVFAAASLKNVGDELAAAFVADGHPGARITWNYAGSSKLVQQIGQGAEADLFISADEENMAEARKLDEFRDADPVVVATNRLVLATAPGNPGSLTSLDDLKTDRELRIALCADGVPCGTLAHRYLDSAGVTLESPTEEANVSDVSTKVSAGDVDAGFIYSTDAQALQKNLRPDQGKVETFDIPGIEDNRYPAALTAGGAQNRTAQEFLDWLKTDRARSILAGYGFGAA</sequence>
<dbReference type="NCBIfam" id="TIGR01256">
    <property type="entry name" value="modA"/>
    <property type="match status" value="1"/>
</dbReference>
<dbReference type="InterPro" id="IPR005950">
    <property type="entry name" value="ModA"/>
</dbReference>
<evidence type="ECO:0000256" key="4">
    <source>
        <dbReference type="PIRSR" id="PIRSR004846-1"/>
    </source>
</evidence>
<dbReference type="KEGG" id="cpre:Csp1_06210"/>
<gene>
    <name evidence="5" type="primary">modA</name>
    <name evidence="5" type="ORF">Csp1_06210</name>
</gene>
<organism evidence="5 6">
    <name type="scientific">Corynebacterium provencense</name>
    <dbReference type="NCBI Taxonomy" id="1737425"/>
    <lineage>
        <taxon>Bacteria</taxon>
        <taxon>Bacillati</taxon>
        <taxon>Actinomycetota</taxon>
        <taxon>Actinomycetes</taxon>
        <taxon>Mycobacteriales</taxon>
        <taxon>Corynebacteriaceae</taxon>
        <taxon>Corynebacterium</taxon>
    </lineage>
</organism>
<dbReference type="PANTHER" id="PTHR30632">
    <property type="entry name" value="MOLYBDATE-BINDING PERIPLASMIC PROTEIN"/>
    <property type="match status" value="1"/>
</dbReference>
<dbReference type="GO" id="GO:0015689">
    <property type="term" value="P:molybdate ion transport"/>
    <property type="evidence" value="ECO:0007669"/>
    <property type="project" value="InterPro"/>
</dbReference>
<dbReference type="GO" id="GO:0030973">
    <property type="term" value="F:molybdate ion binding"/>
    <property type="evidence" value="ECO:0007669"/>
    <property type="project" value="TreeGrafter"/>
</dbReference>
<keyword evidence="2 4" id="KW-0479">Metal-binding</keyword>
<dbReference type="RefSeq" id="WP_110481042.1">
    <property type="nucleotide sequence ID" value="NZ_CP024988.1"/>
</dbReference>
<dbReference type="PIRSF" id="PIRSF004846">
    <property type="entry name" value="ModA"/>
    <property type="match status" value="1"/>
</dbReference>
<dbReference type="AlphaFoldDB" id="A0A2Z3YVD9"/>
<feature type="binding site" evidence="4">
    <location>
        <position position="65"/>
    </location>
    <ligand>
        <name>molybdate</name>
        <dbReference type="ChEBI" id="CHEBI:36264"/>
    </ligand>
</feature>
<dbReference type="STRING" id="1737425.GCA_900049755_00754"/>
<evidence type="ECO:0000256" key="1">
    <source>
        <dbReference type="ARBA" id="ARBA00009175"/>
    </source>
</evidence>